<dbReference type="AlphaFoldDB" id="A0A7X2HJI1"/>
<protein>
    <submittedName>
        <fullName evidence="1">Uncharacterized protein</fullName>
    </submittedName>
</protein>
<dbReference type="Proteomes" id="UP000441032">
    <property type="component" value="Unassembled WGS sequence"/>
</dbReference>
<name>A0A7X2HJI1_RALPI</name>
<accession>A0A7X2HJI1</accession>
<comment type="caution">
    <text evidence="1">The sequence shown here is derived from an EMBL/GenBank/DDBJ whole genome shotgun (WGS) entry which is preliminary data.</text>
</comment>
<evidence type="ECO:0000313" key="2">
    <source>
        <dbReference type="Proteomes" id="UP000441032"/>
    </source>
</evidence>
<dbReference type="RefSeq" id="WP_154205702.1">
    <property type="nucleotide sequence ID" value="NZ_WJYN01000001.1"/>
</dbReference>
<dbReference type="EMBL" id="WJYN01000001">
    <property type="protein sequence ID" value="MRS97659.1"/>
    <property type="molecule type" value="Genomic_DNA"/>
</dbReference>
<proteinExistence type="predicted"/>
<evidence type="ECO:0000313" key="1">
    <source>
        <dbReference type="EMBL" id="MRS97659.1"/>
    </source>
</evidence>
<sequence length="368" mass="39516">MTMIDGASIGYWKAHAPSPDAATALNTLTNFNASHLKADNTPSNVLKKDGLLATQISNPDAATAMGAVSRERQQVSAAEEACRTLVAEARGGGLRNLDIGTQREIRSQIQKFQKVVDAEASNGHDALSAMNQVHKTGVQADFLADFRVETNRPQEVRSIIDAQNSSPYTVTDTVSYAHDTVAPLLDKTRHDMQAVMDHLGGSADKNAALINLTHDLDELKTTRQTLEQDGAAAGNMQNLGGALQTQATQHMTWGFNELNQLEPLMRDATQAQRQGVIDVAITHTSNLAGLHDSALDAINRVHSTGKSVMDPSMAGLETQELNAITPVQQALASVIDPTFGKPMLEGDLHTSNAALEGLVMDPSLRWSR</sequence>
<organism evidence="1 2">
    <name type="scientific">Ralstonia pickettii</name>
    <name type="common">Burkholderia pickettii</name>
    <dbReference type="NCBI Taxonomy" id="329"/>
    <lineage>
        <taxon>Bacteria</taxon>
        <taxon>Pseudomonadati</taxon>
        <taxon>Pseudomonadota</taxon>
        <taxon>Betaproteobacteria</taxon>
        <taxon>Burkholderiales</taxon>
        <taxon>Burkholderiaceae</taxon>
        <taxon>Ralstonia</taxon>
    </lineage>
</organism>
<gene>
    <name evidence="1" type="ORF">GJQ57_03220</name>
</gene>
<reference evidence="1 2" key="1">
    <citation type="submission" date="2019-11" db="EMBL/GenBank/DDBJ databases">
        <title>Phenotypic characterization of an OXA-22 and OXA-60 co-producing Ralstonia pickettii clinical strain.</title>
        <authorList>
            <person name="He F."/>
        </authorList>
    </citation>
    <scope>NUCLEOTIDE SEQUENCE [LARGE SCALE GENOMIC DNA]</scope>
    <source>
        <strain evidence="1 2">PSLESD1</strain>
    </source>
</reference>